<proteinExistence type="predicted"/>
<dbReference type="InterPro" id="IPR018713">
    <property type="entry name" value="MPAB/Lcp_cat_dom"/>
</dbReference>
<feature type="region of interest" description="Disordered" evidence="1">
    <location>
        <begin position="262"/>
        <end position="288"/>
    </location>
</feature>
<keyword evidence="4" id="KW-1185">Reference proteome</keyword>
<dbReference type="EMBL" id="RJMB01000017">
    <property type="protein sequence ID" value="RNL83313.1"/>
    <property type="molecule type" value="Genomic_DNA"/>
</dbReference>
<dbReference type="RefSeq" id="WP_123202281.1">
    <property type="nucleotide sequence ID" value="NZ_RJMB01000017.1"/>
</dbReference>
<dbReference type="Pfam" id="PF09995">
    <property type="entry name" value="MPAB_Lcp_cat"/>
    <property type="match status" value="1"/>
</dbReference>
<evidence type="ECO:0000313" key="4">
    <source>
        <dbReference type="Proteomes" id="UP000269198"/>
    </source>
</evidence>
<evidence type="ECO:0000259" key="2">
    <source>
        <dbReference type="Pfam" id="PF09995"/>
    </source>
</evidence>
<feature type="domain" description="ER-bound oxygenase mpaB/mpaB'/Rubber oxygenase catalytic" evidence="2">
    <location>
        <begin position="13"/>
        <end position="232"/>
    </location>
</feature>
<name>A0A3N0E684_9ACTN</name>
<reference evidence="3 4" key="1">
    <citation type="submission" date="2018-11" db="EMBL/GenBank/DDBJ databases">
        <title>The genome draft of YIM 96095.</title>
        <authorList>
            <person name="Tang S.-K."/>
            <person name="Chunyu W.-X."/>
            <person name="Feng Y.-Z."/>
        </authorList>
    </citation>
    <scope>NUCLEOTIDE SEQUENCE [LARGE SCALE GENOMIC DNA]</scope>
    <source>
        <strain evidence="3 4">YIM 96095</strain>
    </source>
</reference>
<dbReference type="PANTHER" id="PTHR36151:SF3">
    <property type="entry name" value="ER-BOUND OXYGENASE MPAB_MPAB'_RUBBER OXYGENASE CATALYTIC DOMAIN-CONTAINING PROTEIN"/>
    <property type="match status" value="1"/>
</dbReference>
<dbReference type="OrthoDB" id="3422701at2"/>
<protein>
    <submittedName>
        <fullName evidence="3">DUF2236 domain-containing protein</fullName>
    </submittedName>
</protein>
<dbReference type="GO" id="GO:0016491">
    <property type="term" value="F:oxidoreductase activity"/>
    <property type="evidence" value="ECO:0007669"/>
    <property type="project" value="InterPro"/>
</dbReference>
<dbReference type="Proteomes" id="UP000269198">
    <property type="component" value="Unassembled WGS sequence"/>
</dbReference>
<comment type="caution">
    <text evidence="3">The sequence shown here is derived from an EMBL/GenBank/DDBJ whole genome shotgun (WGS) entry which is preliminary data.</text>
</comment>
<evidence type="ECO:0000256" key="1">
    <source>
        <dbReference type="SAM" id="MobiDB-lite"/>
    </source>
</evidence>
<organism evidence="3 4">
    <name type="scientific">Halostreptopolyspora alba</name>
    <dbReference type="NCBI Taxonomy" id="2487137"/>
    <lineage>
        <taxon>Bacteria</taxon>
        <taxon>Bacillati</taxon>
        <taxon>Actinomycetota</taxon>
        <taxon>Actinomycetes</taxon>
        <taxon>Streptosporangiales</taxon>
        <taxon>Nocardiopsidaceae</taxon>
        <taxon>Halostreptopolyspora</taxon>
    </lineage>
</organism>
<dbReference type="PANTHER" id="PTHR36151">
    <property type="entry name" value="BLR2777 PROTEIN"/>
    <property type="match status" value="1"/>
</dbReference>
<evidence type="ECO:0000313" key="3">
    <source>
        <dbReference type="EMBL" id="RNL83313.1"/>
    </source>
</evidence>
<accession>A0A3N0E684</accession>
<feature type="compositionally biased region" description="Basic residues" evidence="1">
    <location>
        <begin position="279"/>
        <end position="288"/>
    </location>
</feature>
<sequence length="288" mass="32333">MDGGQFRDDSQIRRINREAVLLGGAGYAILLQVAHPAVGRGVYEHSDFTARPINRLRGTLTFIYGLVFGTVEEAEHVARIVRAMHKRVSGPGYNALDPDLQVWVAATLYSGAVRMYELALGELAPEAKDEAYAQSAVFATALGCPEDRWPATRAEFETYWAGMIDSIEVDDTARAIAEGLFAPTNPFVRPLARIQRFLSAGLLPPRIRDGLGLEWGPRQQRRFDRLFAVIRAVYRWLPMTVRTLPKNAYLWDMRRQAARGRLYRRPKTARGNGSVPVSRGRKRRGDPP</sequence>
<dbReference type="AlphaFoldDB" id="A0A3N0E684"/>
<gene>
    <name evidence="3" type="ORF">EFW17_16380</name>
</gene>